<dbReference type="Gene3D" id="3.40.50.300">
    <property type="entry name" value="P-loop containing nucleotide triphosphate hydrolases"/>
    <property type="match status" value="1"/>
</dbReference>
<gene>
    <name evidence="2" type="ORF">BLA29_006373</name>
</gene>
<keyword evidence="1" id="KW-0472">Membrane</keyword>
<sequence>QRLTRKPFDNQYNDYVINTITVYGQKKYLIIREIDVLNVNTLLKTPELFCDVCCLMFDQSDSSSFQVIAKTYMKNFHNTKLPVLLVASKKDLTQVKQNYPLQPDEFCLTNKLTPLHKFSAVNEINDSSGSSSTAANNEALEVYEKLVTMAAYPNLNKLVHLLLVKPANSWLARNMSIIHRCLPKDRAMLQVAGIGIATLALIGVFLVRYLRSTGTHHHPH</sequence>
<evidence type="ECO:0008006" key="4">
    <source>
        <dbReference type="Google" id="ProtNLM"/>
    </source>
</evidence>
<proteinExistence type="predicted"/>
<evidence type="ECO:0000313" key="2">
    <source>
        <dbReference type="EMBL" id="OTF74822.1"/>
    </source>
</evidence>
<dbReference type="AlphaFoldDB" id="A0A1Y3B1W6"/>
<dbReference type="OrthoDB" id="10020961at2759"/>
<dbReference type="InterPro" id="IPR027417">
    <property type="entry name" value="P-loop_NTPase"/>
</dbReference>
<keyword evidence="1" id="KW-1133">Transmembrane helix</keyword>
<keyword evidence="1" id="KW-0812">Transmembrane</keyword>
<keyword evidence="3" id="KW-1185">Reference proteome</keyword>
<name>A0A1Y3B1W6_EURMA</name>
<reference evidence="2 3" key="1">
    <citation type="submission" date="2017-03" db="EMBL/GenBank/DDBJ databases">
        <title>Genome Survey of Euroglyphus maynei.</title>
        <authorList>
            <person name="Arlian L.G."/>
            <person name="Morgan M.S."/>
            <person name="Rider S.D."/>
        </authorList>
    </citation>
    <scope>NUCLEOTIDE SEQUENCE [LARGE SCALE GENOMIC DNA]</scope>
    <source>
        <strain evidence="2">Arlian Lab</strain>
        <tissue evidence="2">Whole body</tissue>
    </source>
</reference>
<accession>A0A1Y3B1W6</accession>
<feature type="non-terminal residue" evidence="2">
    <location>
        <position position="1"/>
    </location>
</feature>
<feature type="transmembrane region" description="Helical" evidence="1">
    <location>
        <begin position="187"/>
        <end position="210"/>
    </location>
</feature>
<dbReference type="Proteomes" id="UP000194236">
    <property type="component" value="Unassembled WGS sequence"/>
</dbReference>
<dbReference type="SUPFAM" id="SSF52540">
    <property type="entry name" value="P-loop containing nucleoside triphosphate hydrolases"/>
    <property type="match status" value="1"/>
</dbReference>
<evidence type="ECO:0000256" key="1">
    <source>
        <dbReference type="SAM" id="Phobius"/>
    </source>
</evidence>
<evidence type="ECO:0000313" key="3">
    <source>
        <dbReference type="Proteomes" id="UP000194236"/>
    </source>
</evidence>
<dbReference type="EMBL" id="MUJZ01045039">
    <property type="protein sequence ID" value="OTF74822.1"/>
    <property type="molecule type" value="Genomic_DNA"/>
</dbReference>
<comment type="caution">
    <text evidence="2">The sequence shown here is derived from an EMBL/GenBank/DDBJ whole genome shotgun (WGS) entry which is preliminary data.</text>
</comment>
<protein>
    <recommendedName>
        <fullName evidence="4">Mitochondrial Rho GTPase 1-like protein</fullName>
    </recommendedName>
</protein>
<organism evidence="2 3">
    <name type="scientific">Euroglyphus maynei</name>
    <name type="common">Mayne's house dust mite</name>
    <dbReference type="NCBI Taxonomy" id="6958"/>
    <lineage>
        <taxon>Eukaryota</taxon>
        <taxon>Metazoa</taxon>
        <taxon>Ecdysozoa</taxon>
        <taxon>Arthropoda</taxon>
        <taxon>Chelicerata</taxon>
        <taxon>Arachnida</taxon>
        <taxon>Acari</taxon>
        <taxon>Acariformes</taxon>
        <taxon>Sarcoptiformes</taxon>
        <taxon>Astigmata</taxon>
        <taxon>Psoroptidia</taxon>
        <taxon>Analgoidea</taxon>
        <taxon>Pyroglyphidae</taxon>
        <taxon>Pyroglyphinae</taxon>
        <taxon>Euroglyphus</taxon>
    </lineage>
</organism>